<keyword evidence="2" id="KW-1185">Reference proteome</keyword>
<evidence type="ECO:0000313" key="1">
    <source>
        <dbReference type="EMBL" id="SDF98264.1"/>
    </source>
</evidence>
<dbReference type="EMBL" id="FNBT01000009">
    <property type="protein sequence ID" value="SDF98264.1"/>
    <property type="molecule type" value="Genomic_DNA"/>
</dbReference>
<dbReference type="NCBIfam" id="NF038356">
    <property type="entry name" value="actino_DLW39"/>
    <property type="match status" value="1"/>
</dbReference>
<dbReference type="AlphaFoldDB" id="A0A1G7QIB8"/>
<dbReference type="InterPro" id="IPR047990">
    <property type="entry name" value="DLW39-like"/>
</dbReference>
<proteinExistence type="predicted"/>
<sequence>MLKKLALAAAAVGAVAAVRKRSTGKVEADLWREATSGPQAVSTPTAR</sequence>
<name>A0A1G7QIB8_9ACTN</name>
<evidence type="ECO:0000313" key="2">
    <source>
        <dbReference type="Proteomes" id="UP000199406"/>
    </source>
</evidence>
<dbReference type="STRING" id="1550231.SAMN05660662_4028"/>
<reference evidence="2" key="1">
    <citation type="submission" date="2016-10" db="EMBL/GenBank/DDBJ databases">
        <authorList>
            <person name="Varghese N."/>
            <person name="Submissions S."/>
        </authorList>
    </citation>
    <scope>NUCLEOTIDE SEQUENCE [LARGE SCALE GENOMIC DNA]</scope>
    <source>
        <strain evidence="2">DSM 44268</strain>
    </source>
</reference>
<gene>
    <name evidence="1" type="ORF">SAMN05660662_4028</name>
</gene>
<accession>A0A1G7QIB8</accession>
<dbReference type="Proteomes" id="UP000199406">
    <property type="component" value="Unassembled WGS sequence"/>
</dbReference>
<dbReference type="RefSeq" id="WP_176946475.1">
    <property type="nucleotide sequence ID" value="NZ_FNBT01000009.1"/>
</dbReference>
<protein>
    <submittedName>
        <fullName evidence="1">Uncharacterized protein</fullName>
    </submittedName>
</protein>
<organism evidence="1 2">
    <name type="scientific">Blastococcus aurantiacus</name>
    <dbReference type="NCBI Taxonomy" id="1550231"/>
    <lineage>
        <taxon>Bacteria</taxon>
        <taxon>Bacillati</taxon>
        <taxon>Actinomycetota</taxon>
        <taxon>Actinomycetes</taxon>
        <taxon>Geodermatophilales</taxon>
        <taxon>Geodermatophilaceae</taxon>
        <taxon>Blastococcus</taxon>
    </lineage>
</organism>